<protein>
    <submittedName>
        <fullName evidence="2">Uncharacterized protein</fullName>
    </submittedName>
</protein>
<evidence type="ECO:0000256" key="1">
    <source>
        <dbReference type="SAM" id="MobiDB-lite"/>
    </source>
</evidence>
<accession>A0A1I5V4S4</accession>
<dbReference type="Proteomes" id="UP000199137">
    <property type="component" value="Unassembled WGS sequence"/>
</dbReference>
<sequence length="373" mass="40237">MEPVVNKRVEDSRGSKSVRFASGRPRRRGDYRGTACTSTARMPAGSADANPSAVLADRWLIGRESRAGQGDPGVGSGQRLQLGGRPRAEAVAAFDERVEEQSERPVARKAVAAAPTARSAQEPDKVAGCGACSRKREMAGRRISVWNQGGSSASLVPSASRLSRARVQTRSVSVGVCRRGDQAALPDDYLKYSDERAAATSSSAPPIPVLPTASARKRGCGRRRTRSPASGPGQSTLAADRFRRQRHTATGDGGVGQAQGRCPPRRGARQARGRRIRLACHPLRESRCTWAIFTSSSRAIRRTENWLRTSAVAFTHGRSGSMPGTRQCGRSERRPRASDPRRSHLHREDLRHRHAARGGGWSLFGGAPRLDSA</sequence>
<reference evidence="2 3" key="1">
    <citation type="submission" date="2016-10" db="EMBL/GenBank/DDBJ databases">
        <authorList>
            <person name="de Groot N.N."/>
        </authorList>
    </citation>
    <scope>NUCLEOTIDE SEQUENCE [LARGE SCALE GENOMIC DNA]</scope>
    <source>
        <strain evidence="2 3">DSM 44637</strain>
    </source>
</reference>
<proteinExistence type="predicted"/>
<dbReference type="EMBL" id="FOWC01000008">
    <property type="protein sequence ID" value="SFQ02533.1"/>
    <property type="molecule type" value="Genomic_DNA"/>
</dbReference>
<feature type="region of interest" description="Disordered" evidence="1">
    <location>
        <begin position="196"/>
        <end position="270"/>
    </location>
</feature>
<feature type="compositionally biased region" description="Basic and acidic residues" evidence="1">
    <location>
        <begin position="1"/>
        <end position="14"/>
    </location>
</feature>
<feature type="compositionally biased region" description="Low complexity" evidence="1">
    <location>
        <begin position="108"/>
        <end position="120"/>
    </location>
</feature>
<gene>
    <name evidence="2" type="ORF">SAMN05421854_108215</name>
</gene>
<feature type="region of interest" description="Disordered" evidence="1">
    <location>
        <begin position="1"/>
        <end position="50"/>
    </location>
</feature>
<feature type="compositionally biased region" description="Basic and acidic residues" evidence="1">
    <location>
        <begin position="97"/>
        <end position="106"/>
    </location>
</feature>
<dbReference type="AlphaFoldDB" id="A0A1I5V4S4"/>
<organism evidence="2 3">
    <name type="scientific">Amycolatopsis rubida</name>
    <dbReference type="NCBI Taxonomy" id="112413"/>
    <lineage>
        <taxon>Bacteria</taxon>
        <taxon>Bacillati</taxon>
        <taxon>Actinomycetota</taxon>
        <taxon>Actinomycetes</taxon>
        <taxon>Pseudonocardiales</taxon>
        <taxon>Pseudonocardiaceae</taxon>
        <taxon>Amycolatopsis</taxon>
    </lineage>
</organism>
<feature type="region of interest" description="Disordered" evidence="1">
    <location>
        <begin position="63"/>
        <end position="84"/>
    </location>
</feature>
<feature type="compositionally biased region" description="Basic residues" evidence="1">
    <location>
        <begin position="215"/>
        <end position="226"/>
    </location>
</feature>
<dbReference type="STRING" id="112413.SAMN05421854_108215"/>
<feature type="region of interest" description="Disordered" evidence="1">
    <location>
        <begin position="317"/>
        <end position="352"/>
    </location>
</feature>
<feature type="region of interest" description="Disordered" evidence="1">
    <location>
        <begin position="97"/>
        <end position="126"/>
    </location>
</feature>
<evidence type="ECO:0000313" key="3">
    <source>
        <dbReference type="Proteomes" id="UP000199137"/>
    </source>
</evidence>
<name>A0A1I5V4S4_9PSEU</name>
<feature type="compositionally biased region" description="Basic and acidic residues" evidence="1">
    <location>
        <begin position="329"/>
        <end position="351"/>
    </location>
</feature>
<evidence type="ECO:0000313" key="2">
    <source>
        <dbReference type="EMBL" id="SFQ02533.1"/>
    </source>
</evidence>